<evidence type="ECO:0000256" key="2">
    <source>
        <dbReference type="ARBA" id="ARBA00007594"/>
    </source>
</evidence>
<dbReference type="GO" id="GO:0005743">
    <property type="term" value="C:mitochondrial inner membrane"/>
    <property type="evidence" value="ECO:0007669"/>
    <property type="project" value="UniProtKB-ARBA"/>
</dbReference>
<reference evidence="9 10" key="1">
    <citation type="submission" date="2015-09" db="EMBL/GenBank/DDBJ databases">
        <title>Draft genome of the scarab beetle Oryctes borbonicus.</title>
        <authorList>
            <person name="Meyer J.M."/>
            <person name="Markov G.V."/>
            <person name="Baskaran P."/>
            <person name="Herrmann M."/>
            <person name="Sommer R.J."/>
            <person name="Roedelsperger C."/>
        </authorList>
    </citation>
    <scope>NUCLEOTIDE SEQUENCE [LARGE SCALE GENOMIC DNA]</scope>
    <source>
        <strain evidence="9">OB123</strain>
        <tissue evidence="9">Whole animal</tissue>
    </source>
</reference>
<name>A0A0T6AWX3_9SCAR</name>
<dbReference type="GO" id="GO:0006412">
    <property type="term" value="P:translation"/>
    <property type="evidence" value="ECO:0007669"/>
    <property type="project" value="InterPro"/>
</dbReference>
<keyword evidence="5" id="KW-0496">Mitochondrion</keyword>
<evidence type="ECO:0000313" key="10">
    <source>
        <dbReference type="Proteomes" id="UP000051574"/>
    </source>
</evidence>
<dbReference type="EMBL" id="LJIG01022640">
    <property type="protein sequence ID" value="KRT79492.1"/>
    <property type="molecule type" value="Genomic_DNA"/>
</dbReference>
<keyword evidence="3" id="KW-0809">Transit peptide</keyword>
<organism evidence="9 10">
    <name type="scientific">Oryctes borbonicus</name>
    <dbReference type="NCBI Taxonomy" id="1629725"/>
    <lineage>
        <taxon>Eukaryota</taxon>
        <taxon>Metazoa</taxon>
        <taxon>Ecdysozoa</taxon>
        <taxon>Arthropoda</taxon>
        <taxon>Hexapoda</taxon>
        <taxon>Insecta</taxon>
        <taxon>Pterygota</taxon>
        <taxon>Neoptera</taxon>
        <taxon>Endopterygota</taxon>
        <taxon>Coleoptera</taxon>
        <taxon>Polyphaga</taxon>
        <taxon>Scarabaeiformia</taxon>
        <taxon>Scarabaeidae</taxon>
        <taxon>Dynastinae</taxon>
        <taxon>Oryctes</taxon>
    </lineage>
</organism>
<comment type="subcellular location">
    <subcellularLocation>
        <location evidence="1">Mitochondrion</location>
    </subcellularLocation>
</comment>
<protein>
    <recommendedName>
        <fullName evidence="7">Large ribosomal subunit protein uL30m</fullName>
    </recommendedName>
    <alternativeName>
        <fullName evidence="8">39S ribosomal protein L30, mitochondrial</fullName>
    </alternativeName>
</protein>
<evidence type="ECO:0000256" key="1">
    <source>
        <dbReference type="ARBA" id="ARBA00004173"/>
    </source>
</evidence>
<dbReference type="InterPro" id="IPR036919">
    <property type="entry name" value="Ribo_uL30_ferredoxin-like_sf"/>
</dbReference>
<keyword evidence="10" id="KW-1185">Reference proteome</keyword>
<accession>A0A0T6AWX3</accession>
<evidence type="ECO:0000256" key="8">
    <source>
        <dbReference type="ARBA" id="ARBA00035356"/>
    </source>
</evidence>
<dbReference type="FunFam" id="3.30.1390.20:FF:000005">
    <property type="entry name" value="39S ribosomal protein L30, mitochondrial"/>
    <property type="match status" value="1"/>
</dbReference>
<dbReference type="GO" id="GO:0003735">
    <property type="term" value="F:structural constituent of ribosome"/>
    <property type="evidence" value="ECO:0007669"/>
    <property type="project" value="InterPro"/>
</dbReference>
<proteinExistence type="inferred from homology"/>
<dbReference type="PANTHER" id="PTHR15892">
    <property type="entry name" value="MITOCHONDRIAL RIBOSOMAL PROTEIN L30"/>
    <property type="match status" value="1"/>
</dbReference>
<dbReference type="PANTHER" id="PTHR15892:SF2">
    <property type="entry name" value="LARGE RIBOSOMAL SUBUNIT PROTEIN UL30M"/>
    <property type="match status" value="1"/>
</dbReference>
<evidence type="ECO:0000313" key="9">
    <source>
        <dbReference type="EMBL" id="KRT79492.1"/>
    </source>
</evidence>
<comment type="caution">
    <text evidence="9">The sequence shown here is derived from an EMBL/GenBank/DDBJ whole genome shotgun (WGS) entry which is preliminary data.</text>
</comment>
<gene>
    <name evidence="9" type="ORF">AMK59_6578</name>
</gene>
<dbReference type="SUPFAM" id="SSF55129">
    <property type="entry name" value="Ribosomal protein L30p/L7e"/>
    <property type="match status" value="1"/>
</dbReference>
<evidence type="ECO:0000256" key="7">
    <source>
        <dbReference type="ARBA" id="ARBA00035281"/>
    </source>
</evidence>
<evidence type="ECO:0000256" key="6">
    <source>
        <dbReference type="ARBA" id="ARBA00023274"/>
    </source>
</evidence>
<evidence type="ECO:0000256" key="4">
    <source>
        <dbReference type="ARBA" id="ARBA00022980"/>
    </source>
</evidence>
<dbReference type="GO" id="GO:0015934">
    <property type="term" value="C:large ribosomal subunit"/>
    <property type="evidence" value="ECO:0007669"/>
    <property type="project" value="InterPro"/>
</dbReference>
<dbReference type="Proteomes" id="UP000051574">
    <property type="component" value="Unassembled WGS sequence"/>
</dbReference>
<dbReference type="AlphaFoldDB" id="A0A0T6AWX3"/>
<comment type="similarity">
    <text evidence="2">Belongs to the universal ribosomal protein uL30 family.</text>
</comment>
<evidence type="ECO:0000256" key="5">
    <source>
        <dbReference type="ARBA" id="ARBA00023128"/>
    </source>
</evidence>
<sequence length="178" mass="20969">MNTSTLLLPSRIINYCSRNLGKNVYNWKDEGIQYPGFKYYPRDKDFKDPPYTPTKLFRVQRIKPVRGTPYWERNILKELKLDGKASDIAIIKNIPENNSRLWRIKHLIKITPITFPHGFPQDINGTFLKENGELIVKKTVEATDTLLLEREKINKDVKRLDGDTLRRALRKKWLDGWS</sequence>
<dbReference type="OrthoDB" id="9973389at2759"/>
<keyword evidence="4" id="KW-0689">Ribosomal protein</keyword>
<keyword evidence="6" id="KW-0687">Ribonucleoprotein</keyword>
<dbReference type="Gene3D" id="3.30.1390.20">
    <property type="entry name" value="Ribosomal protein L30, ferredoxin-like fold domain"/>
    <property type="match status" value="1"/>
</dbReference>
<dbReference type="InterPro" id="IPR005996">
    <property type="entry name" value="Ribosomal_uL30_bac-type"/>
</dbReference>
<evidence type="ECO:0000256" key="3">
    <source>
        <dbReference type="ARBA" id="ARBA00022946"/>
    </source>
</evidence>